<evidence type="ECO:0000313" key="3">
    <source>
        <dbReference type="EMBL" id="GGD38232.1"/>
    </source>
</evidence>
<organism evidence="3 4">
    <name type="scientific">Microbacterium faecale</name>
    <dbReference type="NCBI Taxonomy" id="1804630"/>
    <lineage>
        <taxon>Bacteria</taxon>
        <taxon>Bacillati</taxon>
        <taxon>Actinomycetota</taxon>
        <taxon>Actinomycetes</taxon>
        <taxon>Micrococcales</taxon>
        <taxon>Microbacteriaceae</taxon>
        <taxon>Microbacterium</taxon>
    </lineage>
</organism>
<feature type="region of interest" description="Disordered" evidence="1">
    <location>
        <begin position="172"/>
        <end position="211"/>
    </location>
</feature>
<dbReference type="RefSeq" id="WP_188711992.1">
    <property type="nucleotide sequence ID" value="NZ_BMHO01000001.1"/>
</dbReference>
<keyword evidence="2" id="KW-1133">Transmembrane helix</keyword>
<proteinExistence type="predicted"/>
<reference evidence="3" key="1">
    <citation type="journal article" date="2014" name="Int. J. Syst. Evol. Microbiol.">
        <title>Complete genome sequence of Corynebacterium casei LMG S-19264T (=DSM 44701T), isolated from a smear-ripened cheese.</title>
        <authorList>
            <consortium name="US DOE Joint Genome Institute (JGI-PGF)"/>
            <person name="Walter F."/>
            <person name="Albersmeier A."/>
            <person name="Kalinowski J."/>
            <person name="Ruckert C."/>
        </authorList>
    </citation>
    <scope>NUCLEOTIDE SEQUENCE</scope>
    <source>
        <strain evidence="3">CGMCC 1.15152</strain>
    </source>
</reference>
<evidence type="ECO:0000256" key="1">
    <source>
        <dbReference type="SAM" id="MobiDB-lite"/>
    </source>
</evidence>
<keyword evidence="4" id="KW-1185">Reference proteome</keyword>
<dbReference type="AlphaFoldDB" id="A0A916YBL2"/>
<dbReference type="Pfam" id="PF09534">
    <property type="entry name" value="Trp_oprn_chp"/>
    <property type="match status" value="1"/>
</dbReference>
<comment type="caution">
    <text evidence="3">The sequence shown here is derived from an EMBL/GenBank/DDBJ whole genome shotgun (WGS) entry which is preliminary data.</text>
</comment>
<evidence type="ECO:0008006" key="5">
    <source>
        <dbReference type="Google" id="ProtNLM"/>
    </source>
</evidence>
<keyword evidence="2" id="KW-0472">Membrane</keyword>
<sequence length="211" mass="21298">MTDERASWAARRGRPTVVVSILVGGATALIASTQVWARTDVAGVALDAAGSDVLALLQPLALATLALSFALALTGSVARLVLSLLAAILGAALVWICTPVAVAPGVATVESVVTDHTGIAGHDAVADLVSGVETTVWPWIAAVSGLIVLVSGIVGAVTGHAWRRRSHRYDAAAGTHSGARSGPLDAVDSWDDLSRGGDPTSADGERRGLSG</sequence>
<dbReference type="InterPro" id="IPR019051">
    <property type="entry name" value="Trp_biosyn_TM_oprn/chp"/>
</dbReference>
<reference evidence="3" key="2">
    <citation type="submission" date="2020-09" db="EMBL/GenBank/DDBJ databases">
        <authorList>
            <person name="Sun Q."/>
            <person name="Zhou Y."/>
        </authorList>
    </citation>
    <scope>NUCLEOTIDE SEQUENCE</scope>
    <source>
        <strain evidence="3">CGMCC 1.15152</strain>
    </source>
</reference>
<evidence type="ECO:0000256" key="2">
    <source>
        <dbReference type="SAM" id="Phobius"/>
    </source>
</evidence>
<protein>
    <recommendedName>
        <fullName evidence="5">Peptidase</fullName>
    </recommendedName>
</protein>
<feature type="transmembrane region" description="Helical" evidence="2">
    <location>
        <begin position="80"/>
        <end position="102"/>
    </location>
</feature>
<evidence type="ECO:0000313" key="4">
    <source>
        <dbReference type="Proteomes" id="UP000633205"/>
    </source>
</evidence>
<name>A0A916YBL2_9MICO</name>
<feature type="transmembrane region" description="Helical" evidence="2">
    <location>
        <begin position="53"/>
        <end position="73"/>
    </location>
</feature>
<keyword evidence="2" id="KW-0812">Transmembrane</keyword>
<feature type="transmembrane region" description="Helical" evidence="2">
    <location>
        <begin position="136"/>
        <end position="158"/>
    </location>
</feature>
<gene>
    <name evidence="3" type="ORF">GCM10010915_18800</name>
</gene>
<accession>A0A916YBL2</accession>
<dbReference type="Proteomes" id="UP000633205">
    <property type="component" value="Unassembled WGS sequence"/>
</dbReference>
<dbReference type="EMBL" id="BMHO01000001">
    <property type="protein sequence ID" value="GGD38232.1"/>
    <property type="molecule type" value="Genomic_DNA"/>
</dbReference>